<dbReference type="OrthoDB" id="8869999at2"/>
<sequence length="545" mass="56935">MTLRARRRLAALVTAGACVHAAAQPGPGPGPAEEAPGPGPAAPVVAQIAAPPAAPAPAAAPALAPARGGLVRGEGLLMLDYQKIPVAGEPAIDLLGFHLLNRVSEGVYLGVGAFAPLLRGDYGGFMAFDATAHLQRRLAGRLFGVAGVAAGGGGGGRSVAQSRELSGTGGFAKVYAGLGWDFDDVAVGLNVSRLRFQRSAIDHSQLNLFVQWSFDHRTGAYEDAGQPLGPGEGPAWAEARGENTLALGLDNLFQRRPTGSRKDTIRMADLQFAHYLARDTYWYVALGVGYHGLPLYNQLIGGLGQRWRLSERWQLHAQLGVGSGGYAPDSIDTGSGLLVYPKLSAEFALTRRLGLALSAGALVAPRGSSRNATLGAALNYRIQSGEPAGGADGGGPVELKGIRFALFHQSAFDVRYKGLDRSGLRLLSVQVDQLLGPHLYLPVQAAVATNAYLGYPGYGELMAGLGWQTRHVRGDRLQAHAQLLAGTNVHGAIVKAGLGLDIALGERLALQLNAGHTVAPRARDGRFRSSTLGVGLAYRFSVPSG</sequence>
<feature type="chain" id="PRO_5005513498" evidence="1">
    <location>
        <begin position="24"/>
        <end position="545"/>
    </location>
</feature>
<evidence type="ECO:0000313" key="2">
    <source>
        <dbReference type="EMBL" id="GAP35388.1"/>
    </source>
</evidence>
<evidence type="ECO:0000313" key="3">
    <source>
        <dbReference type="Proteomes" id="UP000037660"/>
    </source>
</evidence>
<evidence type="ECO:0000256" key="1">
    <source>
        <dbReference type="SAM" id="SignalP"/>
    </source>
</evidence>
<organism evidence="2 3">
    <name type="scientific">Piscinibacter sakaiensis</name>
    <name type="common">Ideonella sakaiensis</name>
    <dbReference type="NCBI Taxonomy" id="1547922"/>
    <lineage>
        <taxon>Bacteria</taxon>
        <taxon>Pseudomonadati</taxon>
        <taxon>Pseudomonadota</taxon>
        <taxon>Betaproteobacteria</taxon>
        <taxon>Burkholderiales</taxon>
        <taxon>Sphaerotilaceae</taxon>
        <taxon>Piscinibacter</taxon>
    </lineage>
</organism>
<reference evidence="2 3" key="2">
    <citation type="journal article" date="2016" name="Science">
        <title>A bacterium that degrades and assimilates poly(ethylene terephthalate).</title>
        <authorList>
            <person name="Yoshida S."/>
            <person name="Hiraga K."/>
            <person name="Takehana T."/>
            <person name="Taniguchi I."/>
            <person name="Yamaji H."/>
            <person name="Maeda Y."/>
            <person name="Toyohara K."/>
            <person name="Miyamoto K."/>
            <person name="Kimura Y."/>
            <person name="Oda K."/>
        </authorList>
    </citation>
    <scope>NUCLEOTIDE SEQUENCE [LARGE SCALE GENOMIC DNA]</scope>
    <source>
        <strain evidence="3">NBRC 110686 / TISTR 2288 / 201-F6</strain>
    </source>
</reference>
<comment type="caution">
    <text evidence="2">The sequence shown here is derived from an EMBL/GenBank/DDBJ whole genome shotgun (WGS) entry which is preliminary data.</text>
</comment>
<protein>
    <submittedName>
        <fullName evidence="2">Uncharacterized protein</fullName>
    </submittedName>
</protein>
<gene>
    <name evidence="2" type="ORF">ISF6_1159</name>
</gene>
<proteinExistence type="predicted"/>
<feature type="signal peptide" evidence="1">
    <location>
        <begin position="1"/>
        <end position="23"/>
    </location>
</feature>
<dbReference type="RefSeq" id="WP_054019449.1">
    <property type="nucleotide sequence ID" value="NZ_BBYR01000022.1"/>
</dbReference>
<keyword evidence="1" id="KW-0732">Signal</keyword>
<accession>A0A0K8NYD9</accession>
<dbReference type="EMBL" id="BBYR01000022">
    <property type="protein sequence ID" value="GAP35388.1"/>
    <property type="molecule type" value="Genomic_DNA"/>
</dbReference>
<keyword evidence="3" id="KW-1185">Reference proteome</keyword>
<reference evidence="3" key="1">
    <citation type="submission" date="2015-07" db="EMBL/GenBank/DDBJ databases">
        <title>Discovery of a poly(ethylene terephthalate assimilation.</title>
        <authorList>
            <person name="Yoshida S."/>
            <person name="Hiraga K."/>
            <person name="Takehana T."/>
            <person name="Taniguchi I."/>
            <person name="Yamaji H."/>
            <person name="Maeda Y."/>
            <person name="Toyohara K."/>
            <person name="Miyamoto K."/>
            <person name="Kimura Y."/>
            <person name="Oda K."/>
        </authorList>
    </citation>
    <scope>NUCLEOTIDE SEQUENCE [LARGE SCALE GENOMIC DNA]</scope>
    <source>
        <strain evidence="3">NBRC 110686 / TISTR 2288 / 201-F6</strain>
    </source>
</reference>
<dbReference type="AlphaFoldDB" id="A0A0K8NYD9"/>
<dbReference type="Proteomes" id="UP000037660">
    <property type="component" value="Unassembled WGS sequence"/>
</dbReference>
<name>A0A0K8NYD9_PISS1</name>